<evidence type="ECO:0000313" key="2">
    <source>
        <dbReference type="EMBL" id="ACL57091.1"/>
    </source>
</evidence>
<dbReference type="AlphaFoldDB" id="B8IUM3"/>
<dbReference type="Pfam" id="PF01883">
    <property type="entry name" value="FeS_assembly_P"/>
    <property type="match status" value="1"/>
</dbReference>
<dbReference type="PANTHER" id="PTHR42831:SF1">
    <property type="entry name" value="FE-S PROTEIN MATURATION AUXILIARY FACTOR YITW"/>
    <property type="match status" value="1"/>
</dbReference>
<dbReference type="KEGG" id="mno:Mnod_2106"/>
<dbReference type="InterPro" id="IPR052339">
    <property type="entry name" value="Fe-S_Maturation_MIP18"/>
</dbReference>
<dbReference type="InterPro" id="IPR034904">
    <property type="entry name" value="FSCA_dom_sf"/>
</dbReference>
<dbReference type="SUPFAM" id="SSF117916">
    <property type="entry name" value="Fe-S cluster assembly (FSCA) domain-like"/>
    <property type="match status" value="1"/>
</dbReference>
<accession>B8IUM3</accession>
<evidence type="ECO:0000259" key="1">
    <source>
        <dbReference type="Pfam" id="PF01883"/>
    </source>
</evidence>
<dbReference type="Proteomes" id="UP000008207">
    <property type="component" value="Chromosome"/>
</dbReference>
<name>B8IUM3_METNO</name>
<protein>
    <recommendedName>
        <fullName evidence="1">MIP18 family-like domain-containing protein</fullName>
    </recommendedName>
</protein>
<dbReference type="Gene3D" id="3.30.300.130">
    <property type="entry name" value="Fe-S cluster assembly (FSCA)"/>
    <property type="match status" value="1"/>
</dbReference>
<dbReference type="PANTHER" id="PTHR42831">
    <property type="entry name" value="FE-S PROTEIN MATURATION AUXILIARY FACTOR YITW"/>
    <property type="match status" value="1"/>
</dbReference>
<evidence type="ECO:0000313" key="3">
    <source>
        <dbReference type="Proteomes" id="UP000008207"/>
    </source>
</evidence>
<proteinExistence type="predicted"/>
<dbReference type="STRING" id="460265.Mnod_2106"/>
<reference evidence="2 3" key="1">
    <citation type="submission" date="2009-01" db="EMBL/GenBank/DDBJ databases">
        <title>Complete sequence of chromosome of Methylobacterium nodulans ORS 2060.</title>
        <authorList>
            <consortium name="US DOE Joint Genome Institute"/>
            <person name="Lucas S."/>
            <person name="Copeland A."/>
            <person name="Lapidus A."/>
            <person name="Glavina del Rio T."/>
            <person name="Dalin E."/>
            <person name="Tice H."/>
            <person name="Bruce D."/>
            <person name="Goodwin L."/>
            <person name="Pitluck S."/>
            <person name="Sims D."/>
            <person name="Brettin T."/>
            <person name="Detter J.C."/>
            <person name="Han C."/>
            <person name="Larimer F."/>
            <person name="Land M."/>
            <person name="Hauser L."/>
            <person name="Kyrpides N."/>
            <person name="Ivanova N."/>
            <person name="Marx C.J."/>
            <person name="Richardson P."/>
        </authorList>
    </citation>
    <scope>NUCLEOTIDE SEQUENCE [LARGE SCALE GENOMIC DNA]</scope>
    <source>
        <strain evidence="3">LMG 21967 / CNCM I-2342 / ORS 2060</strain>
    </source>
</reference>
<sequence length="134" mass="14651">MLSWLRDRAARHLPGQAAGNADAAASEDPAPLDPEVLDCLMDLVDPEVGVSVVHLGLVYRAVRTPGRIEVDLTLTTRTCPLGAVLVEGAREHLRHRFNDCLTLAVRLVWSPTWTPDRITDQGLALLGHPPRHLS</sequence>
<dbReference type="InterPro" id="IPR002744">
    <property type="entry name" value="MIP18-like"/>
</dbReference>
<dbReference type="eggNOG" id="COG2151">
    <property type="taxonomic scope" value="Bacteria"/>
</dbReference>
<gene>
    <name evidence="2" type="ordered locus">Mnod_2106</name>
</gene>
<dbReference type="HOGENOM" id="CLU_091588_0_2_5"/>
<organism evidence="2 3">
    <name type="scientific">Methylobacterium nodulans (strain LMG 21967 / CNCM I-2342 / ORS 2060)</name>
    <dbReference type="NCBI Taxonomy" id="460265"/>
    <lineage>
        <taxon>Bacteria</taxon>
        <taxon>Pseudomonadati</taxon>
        <taxon>Pseudomonadota</taxon>
        <taxon>Alphaproteobacteria</taxon>
        <taxon>Hyphomicrobiales</taxon>
        <taxon>Methylobacteriaceae</taxon>
        <taxon>Methylobacterium</taxon>
    </lineage>
</organism>
<dbReference type="OrthoDB" id="9805360at2"/>
<feature type="domain" description="MIP18 family-like" evidence="1">
    <location>
        <begin position="35"/>
        <end position="94"/>
    </location>
</feature>
<keyword evidence="3" id="KW-1185">Reference proteome</keyword>
<dbReference type="EMBL" id="CP001349">
    <property type="protein sequence ID" value="ACL57091.1"/>
    <property type="molecule type" value="Genomic_DNA"/>
</dbReference>